<protein>
    <recommendedName>
        <fullName evidence="3">DUF7344 domain-containing protein</fullName>
    </recommendedName>
</protein>
<proteinExistence type="predicted"/>
<accession>A0A847U1Y1</accession>
<feature type="region of interest" description="Disordered" evidence="1">
    <location>
        <begin position="1"/>
        <end position="42"/>
    </location>
</feature>
<evidence type="ECO:0000259" key="3">
    <source>
        <dbReference type="Pfam" id="PF24035"/>
    </source>
</evidence>
<gene>
    <name evidence="4" type="ORF">GOC83_10095</name>
</gene>
<feature type="domain" description="DUF7344" evidence="3">
    <location>
        <begin position="45"/>
        <end position="124"/>
    </location>
</feature>
<dbReference type="AlphaFoldDB" id="A0A847U1Y1"/>
<keyword evidence="2" id="KW-1133">Transmembrane helix</keyword>
<dbReference type="RefSeq" id="WP_170083439.1">
    <property type="nucleotide sequence ID" value="NZ_WOWB01000001.1"/>
</dbReference>
<evidence type="ECO:0000256" key="1">
    <source>
        <dbReference type="SAM" id="MobiDB-lite"/>
    </source>
</evidence>
<feature type="transmembrane region" description="Helical" evidence="2">
    <location>
        <begin position="174"/>
        <end position="197"/>
    </location>
</feature>
<keyword evidence="2" id="KW-0472">Membrane</keyword>
<dbReference type="Pfam" id="PF24035">
    <property type="entry name" value="DUF7344"/>
    <property type="match status" value="1"/>
</dbReference>
<dbReference type="Gene3D" id="1.10.10.10">
    <property type="entry name" value="Winged helix-like DNA-binding domain superfamily/Winged helix DNA-binding domain"/>
    <property type="match status" value="1"/>
</dbReference>
<organism evidence="4 5">
    <name type="scientific">Haloarcula rubripromontorii</name>
    <dbReference type="NCBI Taxonomy" id="1705562"/>
    <lineage>
        <taxon>Archaea</taxon>
        <taxon>Methanobacteriati</taxon>
        <taxon>Methanobacteriota</taxon>
        <taxon>Stenosarchaea group</taxon>
        <taxon>Halobacteria</taxon>
        <taxon>Halobacteriales</taxon>
        <taxon>Haloarculaceae</taxon>
        <taxon>Haloarcula</taxon>
    </lineage>
</organism>
<evidence type="ECO:0000256" key="2">
    <source>
        <dbReference type="SAM" id="Phobius"/>
    </source>
</evidence>
<feature type="compositionally biased region" description="Polar residues" evidence="1">
    <location>
        <begin position="1"/>
        <end position="29"/>
    </location>
</feature>
<dbReference type="Proteomes" id="UP000610611">
    <property type="component" value="Unassembled WGS sequence"/>
</dbReference>
<feature type="transmembrane region" description="Helical" evidence="2">
    <location>
        <begin position="148"/>
        <end position="168"/>
    </location>
</feature>
<evidence type="ECO:0000313" key="4">
    <source>
        <dbReference type="EMBL" id="NLV06477.1"/>
    </source>
</evidence>
<sequence length="215" mass="23436">MSKTSTRAAGDQSTNVLRDASTETGSDTAIESDAEPDELSRDDAFEMLSNRRRRYAIQFLSGTPGPTSLSDLAEQVAAWENETSVAEISASERKTVYTSLQQFHLPKMADMGVIEFDQREGDVRLTESAADLDIYLELVDRYDIPWSLYYLGLSSIGTVSASLAYAGIQPFAAVPFVGWTVFLIAVFTVSSASHYALSRQMRVGANAAPPEVDDA</sequence>
<dbReference type="InterPro" id="IPR036388">
    <property type="entry name" value="WH-like_DNA-bd_sf"/>
</dbReference>
<comment type="caution">
    <text evidence="4">The sequence shown here is derived from an EMBL/GenBank/DDBJ whole genome shotgun (WGS) entry which is preliminary data.</text>
</comment>
<keyword evidence="2" id="KW-0812">Transmembrane</keyword>
<reference evidence="4" key="1">
    <citation type="submission" date="2019-12" db="EMBL/GenBank/DDBJ databases">
        <title>The whole-genome sequencing of Haloarcula japonica strain pws8.</title>
        <authorList>
            <person name="Verma D.K."/>
            <person name="Gopal K."/>
            <person name="Prasad E.S."/>
        </authorList>
    </citation>
    <scope>NUCLEOTIDE SEQUENCE</scope>
    <source>
        <strain evidence="4">Pws8</strain>
    </source>
</reference>
<evidence type="ECO:0000313" key="5">
    <source>
        <dbReference type="Proteomes" id="UP000610611"/>
    </source>
</evidence>
<dbReference type="EMBL" id="WOWB01000001">
    <property type="protein sequence ID" value="NLV06477.1"/>
    <property type="molecule type" value="Genomic_DNA"/>
</dbReference>
<name>A0A847U1Y1_9EURY</name>
<dbReference type="InterPro" id="IPR055768">
    <property type="entry name" value="DUF7344"/>
</dbReference>